<evidence type="ECO:0000313" key="1">
    <source>
        <dbReference type="EMBL" id="KAK7530684.1"/>
    </source>
</evidence>
<evidence type="ECO:0000313" key="2">
    <source>
        <dbReference type="Proteomes" id="UP001360953"/>
    </source>
</evidence>
<keyword evidence="2" id="KW-1185">Reference proteome</keyword>
<dbReference type="RefSeq" id="XP_066650757.1">
    <property type="nucleotide sequence ID" value="XM_066802470.1"/>
</dbReference>
<name>A0ABR1L624_9PEZI</name>
<dbReference type="GeneID" id="92035376"/>
<dbReference type="EMBL" id="JBBPEH010000013">
    <property type="protein sequence ID" value="KAK7530684.1"/>
    <property type="molecule type" value="Genomic_DNA"/>
</dbReference>
<reference evidence="1 2" key="1">
    <citation type="submission" date="2024-04" db="EMBL/GenBank/DDBJ databases">
        <title>Phyllosticta paracitricarpa is synonymous to the EU quarantine fungus P. citricarpa based on phylogenomic analyses.</title>
        <authorList>
            <consortium name="Lawrence Berkeley National Laboratory"/>
            <person name="Van ingen-buijs V.A."/>
            <person name="Van westerhoven A.C."/>
            <person name="Haridas S."/>
            <person name="Skiadas P."/>
            <person name="Martin F."/>
            <person name="Groenewald J.Z."/>
            <person name="Crous P.W."/>
            <person name="Seidl M.F."/>
        </authorList>
    </citation>
    <scope>NUCLEOTIDE SEQUENCE [LARGE SCALE GENOMIC DNA]</scope>
    <source>
        <strain evidence="1 2">CPC 17464</strain>
    </source>
</reference>
<dbReference type="Proteomes" id="UP001360953">
    <property type="component" value="Unassembled WGS sequence"/>
</dbReference>
<sequence length="173" mass="18921">LTLAESERSAGIPPSPLCQSRLPLIHPQLVYPFAAGFFIPFLGLHLCSAANAPSLRYTTLRPTSPHPPSPPHLAVVIPPSHAAPCLLLLPYPASPTAAPQKRKLPRTGAPPRIRPHPYPADLPHHCLFALDAHFSICGKHDSHTRLHHRLADQLARSHDHHLLSSILAHPQLF</sequence>
<comment type="caution">
    <text evidence="1">The sequence shown here is derived from an EMBL/GenBank/DDBJ whole genome shotgun (WGS) entry which is preliminary data.</text>
</comment>
<protein>
    <submittedName>
        <fullName evidence="1">Uncharacterized protein</fullName>
    </submittedName>
</protein>
<gene>
    <name evidence="1" type="ORF">J3D65DRAFT_653643</name>
</gene>
<accession>A0ABR1L624</accession>
<proteinExistence type="predicted"/>
<organism evidence="1 2">
    <name type="scientific">Phyllosticta citribraziliensis</name>
    <dbReference type="NCBI Taxonomy" id="989973"/>
    <lineage>
        <taxon>Eukaryota</taxon>
        <taxon>Fungi</taxon>
        <taxon>Dikarya</taxon>
        <taxon>Ascomycota</taxon>
        <taxon>Pezizomycotina</taxon>
        <taxon>Dothideomycetes</taxon>
        <taxon>Dothideomycetes incertae sedis</taxon>
        <taxon>Botryosphaeriales</taxon>
        <taxon>Phyllostictaceae</taxon>
        <taxon>Phyllosticta</taxon>
    </lineage>
</organism>
<feature type="non-terminal residue" evidence="1">
    <location>
        <position position="1"/>
    </location>
</feature>